<evidence type="ECO:0000313" key="3">
    <source>
        <dbReference type="EMBL" id="MDQ0366872.1"/>
    </source>
</evidence>
<reference evidence="3 4" key="1">
    <citation type="submission" date="2023-07" db="EMBL/GenBank/DDBJ databases">
        <title>Sequencing the genomes of 1000 actinobacteria strains.</title>
        <authorList>
            <person name="Klenk H.-P."/>
        </authorList>
    </citation>
    <scope>NUCLEOTIDE SEQUENCE [LARGE SCALE GENOMIC DNA]</scope>
    <source>
        <strain evidence="3 4">DSM 44709</strain>
    </source>
</reference>
<dbReference type="RefSeq" id="WP_307240512.1">
    <property type="nucleotide sequence ID" value="NZ_JAUSUZ010000001.1"/>
</dbReference>
<dbReference type="CDD" id="cd04496">
    <property type="entry name" value="SSB_OBF"/>
    <property type="match status" value="1"/>
</dbReference>
<dbReference type="AlphaFoldDB" id="A0AAE4AY42"/>
<sequence>MLFTVVIEGRLTSTPETGTTSAGRDFTQFTLIHRDRYRDHTGRWVDAKAMFFDVLCWGELATRVRNLSRGDLVIVEAGQLMPYLNDSDLPTLKLGARNVSVSMRFTDAHAGPPVRQRHGDVVTTPDGEQYAADVYPDIATDRELVHHAR</sequence>
<organism evidence="3 4">
    <name type="scientific">Catenuloplanes indicus</name>
    <dbReference type="NCBI Taxonomy" id="137267"/>
    <lineage>
        <taxon>Bacteria</taxon>
        <taxon>Bacillati</taxon>
        <taxon>Actinomycetota</taxon>
        <taxon>Actinomycetes</taxon>
        <taxon>Micromonosporales</taxon>
        <taxon>Micromonosporaceae</taxon>
        <taxon>Catenuloplanes</taxon>
    </lineage>
</organism>
<keyword evidence="4" id="KW-1185">Reference proteome</keyword>
<gene>
    <name evidence="3" type="ORF">J2S42_003541</name>
</gene>
<comment type="caution">
    <text evidence="3">The sequence shown here is derived from an EMBL/GenBank/DDBJ whole genome shotgun (WGS) entry which is preliminary data.</text>
</comment>
<keyword evidence="1 2" id="KW-0238">DNA-binding</keyword>
<name>A0AAE4AY42_9ACTN</name>
<dbReference type="Pfam" id="PF00436">
    <property type="entry name" value="SSB"/>
    <property type="match status" value="1"/>
</dbReference>
<evidence type="ECO:0008006" key="5">
    <source>
        <dbReference type="Google" id="ProtNLM"/>
    </source>
</evidence>
<evidence type="ECO:0000256" key="1">
    <source>
        <dbReference type="ARBA" id="ARBA00023125"/>
    </source>
</evidence>
<proteinExistence type="predicted"/>
<dbReference type="PROSITE" id="PS50935">
    <property type="entry name" value="SSB"/>
    <property type="match status" value="1"/>
</dbReference>
<dbReference type="InterPro" id="IPR012340">
    <property type="entry name" value="NA-bd_OB-fold"/>
</dbReference>
<dbReference type="EMBL" id="JAUSUZ010000001">
    <property type="protein sequence ID" value="MDQ0366872.1"/>
    <property type="molecule type" value="Genomic_DNA"/>
</dbReference>
<evidence type="ECO:0000256" key="2">
    <source>
        <dbReference type="PROSITE-ProRule" id="PRU00252"/>
    </source>
</evidence>
<protein>
    <recommendedName>
        <fullName evidence="5">Single-stranded DNA-binding protein</fullName>
    </recommendedName>
</protein>
<evidence type="ECO:0000313" key="4">
    <source>
        <dbReference type="Proteomes" id="UP001240236"/>
    </source>
</evidence>
<dbReference type="Gene3D" id="2.40.50.140">
    <property type="entry name" value="Nucleic acid-binding proteins"/>
    <property type="match status" value="1"/>
</dbReference>
<dbReference type="InterPro" id="IPR000424">
    <property type="entry name" value="Primosome_PriB/ssb"/>
</dbReference>
<accession>A0AAE4AY42</accession>
<dbReference type="Proteomes" id="UP001240236">
    <property type="component" value="Unassembled WGS sequence"/>
</dbReference>
<dbReference type="GO" id="GO:0003697">
    <property type="term" value="F:single-stranded DNA binding"/>
    <property type="evidence" value="ECO:0007669"/>
    <property type="project" value="InterPro"/>
</dbReference>
<dbReference type="SUPFAM" id="SSF50249">
    <property type="entry name" value="Nucleic acid-binding proteins"/>
    <property type="match status" value="1"/>
</dbReference>